<gene>
    <name evidence="2" type="ORF">NPIL_326591</name>
</gene>
<sequence length="87" mass="9460">MIRSREKFTDLESSKSCDSEEKWGCTKTGCGDPFLEESLRSAKRKTLAGSVGEKCIRAPALCQHRPGRSVAAQDAQALASYPSITSH</sequence>
<evidence type="ECO:0000256" key="1">
    <source>
        <dbReference type="SAM" id="MobiDB-lite"/>
    </source>
</evidence>
<reference evidence="2" key="1">
    <citation type="submission" date="2020-08" db="EMBL/GenBank/DDBJ databases">
        <title>Multicomponent nature underlies the extraordinary mechanical properties of spider dragline silk.</title>
        <authorList>
            <person name="Kono N."/>
            <person name="Nakamura H."/>
            <person name="Mori M."/>
            <person name="Yoshida Y."/>
            <person name="Ohtoshi R."/>
            <person name="Malay A.D."/>
            <person name="Moran D.A.P."/>
            <person name="Tomita M."/>
            <person name="Numata K."/>
            <person name="Arakawa K."/>
        </authorList>
    </citation>
    <scope>NUCLEOTIDE SEQUENCE</scope>
</reference>
<comment type="caution">
    <text evidence="2">The sequence shown here is derived from an EMBL/GenBank/DDBJ whole genome shotgun (WGS) entry which is preliminary data.</text>
</comment>
<dbReference type="EMBL" id="BMAW01060994">
    <property type="protein sequence ID" value="GFT29098.1"/>
    <property type="molecule type" value="Genomic_DNA"/>
</dbReference>
<dbReference type="Proteomes" id="UP000887013">
    <property type="component" value="Unassembled WGS sequence"/>
</dbReference>
<protein>
    <submittedName>
        <fullName evidence="2">Uncharacterized protein</fullName>
    </submittedName>
</protein>
<organism evidence="2 3">
    <name type="scientific">Nephila pilipes</name>
    <name type="common">Giant wood spider</name>
    <name type="synonym">Nephila maculata</name>
    <dbReference type="NCBI Taxonomy" id="299642"/>
    <lineage>
        <taxon>Eukaryota</taxon>
        <taxon>Metazoa</taxon>
        <taxon>Ecdysozoa</taxon>
        <taxon>Arthropoda</taxon>
        <taxon>Chelicerata</taxon>
        <taxon>Arachnida</taxon>
        <taxon>Araneae</taxon>
        <taxon>Araneomorphae</taxon>
        <taxon>Entelegynae</taxon>
        <taxon>Araneoidea</taxon>
        <taxon>Nephilidae</taxon>
        <taxon>Nephila</taxon>
    </lineage>
</organism>
<dbReference type="AlphaFoldDB" id="A0A8X6NSG0"/>
<keyword evidence="3" id="KW-1185">Reference proteome</keyword>
<name>A0A8X6NSG0_NEPPI</name>
<feature type="region of interest" description="Disordered" evidence="1">
    <location>
        <begin position="1"/>
        <end position="23"/>
    </location>
</feature>
<proteinExistence type="predicted"/>
<evidence type="ECO:0000313" key="2">
    <source>
        <dbReference type="EMBL" id="GFT29098.1"/>
    </source>
</evidence>
<evidence type="ECO:0000313" key="3">
    <source>
        <dbReference type="Proteomes" id="UP000887013"/>
    </source>
</evidence>
<accession>A0A8X6NSG0</accession>